<feature type="non-terminal residue" evidence="2">
    <location>
        <position position="70"/>
    </location>
</feature>
<comment type="caution">
    <text evidence="2">The sequence shown here is derived from an EMBL/GenBank/DDBJ whole genome shotgun (WGS) entry which is preliminary data.</text>
</comment>
<organism evidence="2 3">
    <name type="scientific">Saguinus oedipus</name>
    <name type="common">Cotton-top tamarin</name>
    <name type="synonym">Oedipomidas oedipus</name>
    <dbReference type="NCBI Taxonomy" id="9490"/>
    <lineage>
        <taxon>Eukaryota</taxon>
        <taxon>Metazoa</taxon>
        <taxon>Chordata</taxon>
        <taxon>Craniata</taxon>
        <taxon>Vertebrata</taxon>
        <taxon>Euteleostomi</taxon>
        <taxon>Mammalia</taxon>
        <taxon>Eutheria</taxon>
        <taxon>Euarchontoglires</taxon>
        <taxon>Primates</taxon>
        <taxon>Haplorrhini</taxon>
        <taxon>Platyrrhini</taxon>
        <taxon>Cebidae</taxon>
        <taxon>Callitrichinae</taxon>
        <taxon>Saguinus</taxon>
    </lineage>
</organism>
<sequence length="70" mass="7157">AAGNGHRKKAVPGRPGAGRAAGRGLQKPRAAQRAGLGASRGVDGVSAATEAAGENREGRGRRQEEETRVR</sequence>
<reference evidence="2 3" key="1">
    <citation type="submission" date="2023-05" db="EMBL/GenBank/DDBJ databases">
        <title>B98-5 Cell Line De Novo Hybrid Assembly: An Optical Mapping Approach.</title>
        <authorList>
            <person name="Kananen K."/>
            <person name="Auerbach J.A."/>
            <person name="Kautto E."/>
            <person name="Blachly J.S."/>
        </authorList>
    </citation>
    <scope>NUCLEOTIDE SEQUENCE [LARGE SCALE GENOMIC DNA]</scope>
    <source>
        <strain evidence="2">B95-8</strain>
        <tissue evidence="2">Cell line</tissue>
    </source>
</reference>
<dbReference type="Proteomes" id="UP001266305">
    <property type="component" value="Unassembled WGS sequence"/>
</dbReference>
<dbReference type="EMBL" id="JASSZA010000009">
    <property type="protein sequence ID" value="KAK2101771.1"/>
    <property type="molecule type" value="Genomic_DNA"/>
</dbReference>
<feature type="non-terminal residue" evidence="2">
    <location>
        <position position="1"/>
    </location>
</feature>
<keyword evidence="3" id="KW-1185">Reference proteome</keyword>
<evidence type="ECO:0000256" key="1">
    <source>
        <dbReference type="SAM" id="MobiDB-lite"/>
    </source>
</evidence>
<evidence type="ECO:0000313" key="3">
    <source>
        <dbReference type="Proteomes" id="UP001266305"/>
    </source>
</evidence>
<protein>
    <submittedName>
        <fullName evidence="2">Uncharacterized protein</fullName>
    </submittedName>
</protein>
<proteinExistence type="predicted"/>
<evidence type="ECO:0000313" key="2">
    <source>
        <dbReference type="EMBL" id="KAK2101771.1"/>
    </source>
</evidence>
<accession>A0ABQ9UXB9</accession>
<feature type="region of interest" description="Disordered" evidence="1">
    <location>
        <begin position="1"/>
        <end position="70"/>
    </location>
</feature>
<feature type="compositionally biased region" description="Basic residues" evidence="1">
    <location>
        <begin position="1"/>
        <end position="11"/>
    </location>
</feature>
<name>A0ABQ9UXB9_SAGOE</name>
<gene>
    <name evidence="2" type="ORF">P7K49_019437</name>
</gene>
<feature type="compositionally biased region" description="Basic and acidic residues" evidence="1">
    <location>
        <begin position="53"/>
        <end position="70"/>
    </location>
</feature>